<dbReference type="InterPro" id="IPR050361">
    <property type="entry name" value="MPP/UQCRC_Complex"/>
</dbReference>
<feature type="domain" description="Peptidase M16 C-terminal" evidence="2">
    <location>
        <begin position="60"/>
        <end position="228"/>
    </location>
</feature>
<dbReference type="AlphaFoldDB" id="A0A1G2FX80"/>
<evidence type="ECO:0000256" key="1">
    <source>
        <dbReference type="ARBA" id="ARBA00007261"/>
    </source>
</evidence>
<dbReference type="EMBL" id="MHNI01000018">
    <property type="protein sequence ID" value="OGZ42427.1"/>
    <property type="molecule type" value="Genomic_DNA"/>
</dbReference>
<comment type="similarity">
    <text evidence="1">Belongs to the peptidase M16 family.</text>
</comment>
<dbReference type="Gene3D" id="3.30.830.10">
    <property type="entry name" value="Metalloenzyme, LuxS/M16 peptidase-like"/>
    <property type="match status" value="2"/>
</dbReference>
<sequence>MSEIALLPHITATHVNYERKRIAEEAWEIDVVENGLFGRMDCSVDNAAIHNIKDAELARKLRGLHRRLFTGHRSVIAIAGDFDQKKANEVLEKKFQSLKTGTKSYWEPYEYTALQGKMMLDIKKEEKIDLTIAFPTFGFTDPDRFTMSVIRNHLVSRYSSRFGIRLESVGAGSIGDTLWFWKDAGYFAMHISMLSEHFFRILSVVFEEINLLKEKLIEPEDLEQAVNNINVRGKIRFSEPLETSKFYARQVINHGRAVSLRAYQQQIQQVTRPAIRKTARNIFVESRMVLHADGPLRGVRKNDIRKALWPAI</sequence>
<accession>A0A1G2FX80</accession>
<dbReference type="SUPFAM" id="SSF63411">
    <property type="entry name" value="LuxS/MPP-like metallohydrolase"/>
    <property type="match status" value="2"/>
</dbReference>
<dbReference type="Proteomes" id="UP000176700">
    <property type="component" value="Unassembled WGS sequence"/>
</dbReference>
<proteinExistence type="inferred from homology"/>
<reference evidence="3 4" key="1">
    <citation type="journal article" date="2016" name="Nat. Commun.">
        <title>Thousands of microbial genomes shed light on interconnected biogeochemical processes in an aquifer system.</title>
        <authorList>
            <person name="Anantharaman K."/>
            <person name="Brown C.T."/>
            <person name="Hug L.A."/>
            <person name="Sharon I."/>
            <person name="Castelle C.J."/>
            <person name="Probst A.J."/>
            <person name="Thomas B.C."/>
            <person name="Singh A."/>
            <person name="Wilkins M.J."/>
            <person name="Karaoz U."/>
            <person name="Brodie E.L."/>
            <person name="Williams K.H."/>
            <person name="Hubbard S.S."/>
            <person name="Banfield J.F."/>
        </authorList>
    </citation>
    <scope>NUCLEOTIDE SEQUENCE [LARGE SCALE GENOMIC DNA]</scope>
</reference>
<name>A0A1G2FX80_9BACT</name>
<dbReference type="Pfam" id="PF05193">
    <property type="entry name" value="Peptidase_M16_C"/>
    <property type="match status" value="1"/>
</dbReference>
<organism evidence="3 4">
    <name type="scientific">Candidatus Ryanbacteria bacterium RIFCSPHIGHO2_01_45_13</name>
    <dbReference type="NCBI Taxonomy" id="1802112"/>
    <lineage>
        <taxon>Bacteria</taxon>
        <taxon>Candidatus Ryaniibacteriota</taxon>
    </lineage>
</organism>
<evidence type="ECO:0000259" key="2">
    <source>
        <dbReference type="Pfam" id="PF05193"/>
    </source>
</evidence>
<evidence type="ECO:0000313" key="3">
    <source>
        <dbReference type="EMBL" id="OGZ42427.1"/>
    </source>
</evidence>
<evidence type="ECO:0000313" key="4">
    <source>
        <dbReference type="Proteomes" id="UP000176700"/>
    </source>
</evidence>
<dbReference type="PANTHER" id="PTHR11851:SF49">
    <property type="entry name" value="MITOCHONDRIAL-PROCESSING PEPTIDASE SUBUNIT ALPHA"/>
    <property type="match status" value="1"/>
</dbReference>
<protein>
    <recommendedName>
        <fullName evidence="2">Peptidase M16 C-terminal domain-containing protein</fullName>
    </recommendedName>
</protein>
<dbReference type="PANTHER" id="PTHR11851">
    <property type="entry name" value="METALLOPROTEASE"/>
    <property type="match status" value="1"/>
</dbReference>
<dbReference type="InterPro" id="IPR007863">
    <property type="entry name" value="Peptidase_M16_C"/>
</dbReference>
<dbReference type="InterPro" id="IPR011249">
    <property type="entry name" value="Metalloenz_LuxS/M16"/>
</dbReference>
<dbReference type="GO" id="GO:0046872">
    <property type="term" value="F:metal ion binding"/>
    <property type="evidence" value="ECO:0007669"/>
    <property type="project" value="InterPro"/>
</dbReference>
<gene>
    <name evidence="3" type="ORF">A2W41_03525</name>
</gene>
<comment type="caution">
    <text evidence="3">The sequence shown here is derived from an EMBL/GenBank/DDBJ whole genome shotgun (WGS) entry which is preliminary data.</text>
</comment>